<dbReference type="InterPro" id="IPR017946">
    <property type="entry name" value="PLC-like_Pdiesterase_TIM-brl"/>
</dbReference>
<gene>
    <name evidence="9" type="primary">glpQ</name>
    <name evidence="9" type="ORF">theurythT_00830</name>
</gene>
<comment type="caution">
    <text evidence="9">The sequence shown here is derived from an EMBL/GenBank/DDBJ whole genome shotgun (WGS) entry which is preliminary data.</text>
</comment>
<dbReference type="PANTHER" id="PTHR43620:SF7">
    <property type="entry name" value="GLYCEROPHOSPHODIESTER PHOSPHODIESTERASE GDPD5-RELATED"/>
    <property type="match status" value="1"/>
</dbReference>
<comment type="similarity">
    <text evidence="1">Belongs to the glycerophosphoryl diester phosphodiesterase family.</text>
</comment>
<dbReference type="Pfam" id="PF03009">
    <property type="entry name" value="GDPD"/>
    <property type="match status" value="1"/>
</dbReference>
<dbReference type="Proteomes" id="UP001157133">
    <property type="component" value="Unassembled WGS sequence"/>
</dbReference>
<comment type="catalytic activity">
    <reaction evidence="6">
        <text>a sn-glycero-3-phosphodiester + H2O = an alcohol + sn-glycerol 3-phosphate + H(+)</text>
        <dbReference type="Rhea" id="RHEA:12969"/>
        <dbReference type="ChEBI" id="CHEBI:15377"/>
        <dbReference type="ChEBI" id="CHEBI:15378"/>
        <dbReference type="ChEBI" id="CHEBI:30879"/>
        <dbReference type="ChEBI" id="CHEBI:57597"/>
        <dbReference type="ChEBI" id="CHEBI:83408"/>
        <dbReference type="EC" id="3.1.4.46"/>
    </reaction>
</comment>
<evidence type="ECO:0000256" key="1">
    <source>
        <dbReference type="ARBA" id="ARBA00007277"/>
    </source>
</evidence>
<evidence type="ECO:0000256" key="7">
    <source>
        <dbReference type="SAM" id="SignalP"/>
    </source>
</evidence>
<proteinExistence type="inferred from homology"/>
<reference evidence="9 10" key="1">
    <citation type="submission" date="2023-03" db="EMBL/GenBank/DDBJ databases">
        <title>Draft genome sequence of Thalassotalea eurytherma JCM 18482T.</title>
        <authorList>
            <person name="Sawabe T."/>
        </authorList>
    </citation>
    <scope>NUCLEOTIDE SEQUENCE [LARGE SCALE GENOMIC DNA]</scope>
    <source>
        <strain evidence="9 10">JCM 18482</strain>
    </source>
</reference>
<evidence type="ECO:0000256" key="6">
    <source>
        <dbReference type="ARBA" id="ARBA00047512"/>
    </source>
</evidence>
<evidence type="ECO:0000259" key="8">
    <source>
        <dbReference type="PROSITE" id="PS51704"/>
    </source>
</evidence>
<keyword evidence="10" id="KW-1185">Reference proteome</keyword>
<dbReference type="PROSITE" id="PS51704">
    <property type="entry name" value="GP_PDE"/>
    <property type="match status" value="1"/>
</dbReference>
<evidence type="ECO:0000256" key="4">
    <source>
        <dbReference type="ARBA" id="ARBA00022798"/>
    </source>
</evidence>
<dbReference type="SUPFAM" id="SSF51695">
    <property type="entry name" value="PLC-like phosphodiesterases"/>
    <property type="match status" value="1"/>
</dbReference>
<organism evidence="9 10">
    <name type="scientific">Thalassotalea eurytherma</name>
    <dbReference type="NCBI Taxonomy" id="1144278"/>
    <lineage>
        <taxon>Bacteria</taxon>
        <taxon>Pseudomonadati</taxon>
        <taxon>Pseudomonadota</taxon>
        <taxon>Gammaproteobacteria</taxon>
        <taxon>Alteromonadales</taxon>
        <taxon>Colwelliaceae</taxon>
        <taxon>Thalassotalea</taxon>
    </lineage>
</organism>
<dbReference type="EC" id="3.1.4.46" evidence="2"/>
<evidence type="ECO:0000313" key="9">
    <source>
        <dbReference type="EMBL" id="GLX80631.1"/>
    </source>
</evidence>
<evidence type="ECO:0000313" key="10">
    <source>
        <dbReference type="Proteomes" id="UP001157133"/>
    </source>
</evidence>
<dbReference type="PANTHER" id="PTHR43620">
    <property type="entry name" value="GLYCEROPHOSPHORYL DIESTER PHOSPHODIESTERASE"/>
    <property type="match status" value="1"/>
</dbReference>
<dbReference type="EMBL" id="BSSU01000001">
    <property type="protein sequence ID" value="GLX80631.1"/>
    <property type="molecule type" value="Genomic_DNA"/>
</dbReference>
<keyword evidence="4" id="KW-0319">Glycerol metabolism</keyword>
<feature type="domain" description="GP-PDE" evidence="8">
    <location>
        <begin position="21"/>
        <end position="321"/>
    </location>
</feature>
<dbReference type="NCBIfam" id="NF008354">
    <property type="entry name" value="PRK11143.1"/>
    <property type="match status" value="1"/>
</dbReference>
<protein>
    <recommendedName>
        <fullName evidence="2">glycerophosphodiester phosphodiesterase</fullName>
        <ecNumber evidence="2">3.1.4.46</ecNumber>
    </recommendedName>
</protein>
<keyword evidence="3 7" id="KW-0732">Signal</keyword>
<evidence type="ECO:0000256" key="5">
    <source>
        <dbReference type="ARBA" id="ARBA00022801"/>
    </source>
</evidence>
<name>A0ABQ6H2I3_9GAMM</name>
<sequence length="323" mass="36685">MKSILLTCWVLAFSFNSLADPIVIAHRGASGYLPEHTVAAATLAHAQGADYIEQDLVLTKDLVPVVLHDIHIDTVTNVADIYPNRMRKDGRFYAFDFTLAELKTLTVNERKNLNGKAVYPNRYQGNADFKIATFEEQIELINQLNRQFNKQVGFYPEIKAPAWHKAQGADISAIVLNTLRKYQLDHAKAAIFLQCFDFDELKRIRQELGAKVKLIQLIGENSWQESPTDYQYLKSKQGLKEIAKVAQGIGPWIPQLIDKNGNTTPFALLAKQSSLMIHPYTYRRDDLPFSLNKHELLDLLFKQVAVDGLFSDFPDDTLNYLTN</sequence>
<evidence type="ECO:0000256" key="3">
    <source>
        <dbReference type="ARBA" id="ARBA00022729"/>
    </source>
</evidence>
<keyword evidence="5" id="KW-0378">Hydrolase</keyword>
<dbReference type="Gene3D" id="3.20.20.190">
    <property type="entry name" value="Phosphatidylinositol (PI) phosphodiesterase"/>
    <property type="match status" value="1"/>
</dbReference>
<accession>A0ABQ6H2I3</accession>
<dbReference type="RefSeq" id="WP_284205946.1">
    <property type="nucleotide sequence ID" value="NZ_BSSU01000001.1"/>
</dbReference>
<feature type="chain" id="PRO_5046225741" description="glycerophosphodiester phosphodiesterase" evidence="7">
    <location>
        <begin position="20"/>
        <end position="323"/>
    </location>
</feature>
<feature type="signal peptide" evidence="7">
    <location>
        <begin position="1"/>
        <end position="19"/>
    </location>
</feature>
<evidence type="ECO:0000256" key="2">
    <source>
        <dbReference type="ARBA" id="ARBA00012247"/>
    </source>
</evidence>
<dbReference type="InterPro" id="IPR030395">
    <property type="entry name" value="GP_PDE_dom"/>
</dbReference>